<keyword evidence="9 12" id="KW-0496">Mitochondrion</keyword>
<feature type="transmembrane region" description="Helical" evidence="13">
    <location>
        <begin position="6"/>
        <end position="24"/>
    </location>
</feature>
<proteinExistence type="inferred from homology"/>
<keyword evidence="10 13" id="KW-0472">Membrane</keyword>
<comment type="similarity">
    <text evidence="2 12">Belongs to the ATPase protein 8 family.</text>
</comment>
<dbReference type="AlphaFoldDB" id="E3T239"/>
<dbReference type="GeneID" id="9978279"/>
<evidence type="ECO:0000256" key="12">
    <source>
        <dbReference type="RuleBase" id="RU003661"/>
    </source>
</evidence>
<evidence type="ECO:0000256" key="6">
    <source>
        <dbReference type="ARBA" id="ARBA00022781"/>
    </source>
</evidence>
<keyword evidence="11" id="KW-0066">ATP synthesis</keyword>
<protein>
    <recommendedName>
        <fullName evidence="12">ATP synthase complex subunit 8</fullName>
    </recommendedName>
</protein>
<evidence type="ECO:0000256" key="5">
    <source>
        <dbReference type="ARBA" id="ARBA00022692"/>
    </source>
</evidence>
<evidence type="ECO:0000313" key="14">
    <source>
        <dbReference type="EMBL" id="ACZ02641.1"/>
    </source>
</evidence>
<dbReference type="EMBL" id="GU177877">
    <property type="protein sequence ID" value="ACZ02641.1"/>
    <property type="molecule type" value="Genomic_DNA"/>
</dbReference>
<evidence type="ECO:0000256" key="4">
    <source>
        <dbReference type="ARBA" id="ARBA00022547"/>
    </source>
</evidence>
<keyword evidence="5 12" id="KW-0812">Transmembrane</keyword>
<dbReference type="PANTHER" id="PTHR39937">
    <property type="entry name" value="ATP SYNTHASE PROTEIN 8"/>
    <property type="match status" value="1"/>
</dbReference>
<dbReference type="InterPro" id="IPR001421">
    <property type="entry name" value="ATP8_metazoa"/>
</dbReference>
<sequence>MPQLTPDPWLFIFFSSWLIFVFFMPKKILSHKFFNPPMMKSMKSSSTNWTWPW</sequence>
<comment type="subcellular location">
    <subcellularLocation>
        <location evidence="1 12">Mitochondrion membrane</location>
        <topology evidence="1 12">Single-pass membrane protein</topology>
    </subcellularLocation>
</comment>
<dbReference type="GO" id="GO:0015078">
    <property type="term" value="F:proton transmembrane transporter activity"/>
    <property type="evidence" value="ECO:0007669"/>
    <property type="project" value="InterPro"/>
</dbReference>
<dbReference type="Pfam" id="PF00895">
    <property type="entry name" value="ATP-synt_8"/>
    <property type="match status" value="1"/>
</dbReference>
<dbReference type="GO" id="GO:0015986">
    <property type="term" value="P:proton motive force-driven ATP synthesis"/>
    <property type="evidence" value="ECO:0007669"/>
    <property type="project" value="InterPro"/>
</dbReference>
<dbReference type="CTD" id="4509"/>
<keyword evidence="6 12" id="KW-0375">Hydrogen ion transport</keyword>
<evidence type="ECO:0000256" key="10">
    <source>
        <dbReference type="ARBA" id="ARBA00023136"/>
    </source>
</evidence>
<evidence type="ECO:0000256" key="7">
    <source>
        <dbReference type="ARBA" id="ARBA00022989"/>
    </source>
</evidence>
<keyword evidence="4 12" id="KW-0138">CF(0)</keyword>
<dbReference type="GO" id="GO:0045259">
    <property type="term" value="C:proton-transporting ATP synthase complex"/>
    <property type="evidence" value="ECO:0007669"/>
    <property type="project" value="UniProtKB-KW"/>
</dbReference>
<evidence type="ECO:0000256" key="9">
    <source>
        <dbReference type="ARBA" id="ARBA00023128"/>
    </source>
</evidence>
<evidence type="ECO:0000256" key="8">
    <source>
        <dbReference type="ARBA" id="ARBA00023065"/>
    </source>
</evidence>
<evidence type="ECO:0000256" key="13">
    <source>
        <dbReference type="SAM" id="Phobius"/>
    </source>
</evidence>
<accession>E3T239</accession>
<dbReference type="InterPro" id="IPR050635">
    <property type="entry name" value="ATPase_protein_8"/>
</dbReference>
<evidence type="ECO:0000256" key="3">
    <source>
        <dbReference type="ARBA" id="ARBA00022448"/>
    </source>
</evidence>
<keyword evidence="8 12" id="KW-0406">Ion transport</keyword>
<name>E3T239_9NEOB</name>
<dbReference type="RefSeq" id="YP_004021489.1">
    <property type="nucleotide sequence ID" value="NC_014685.1"/>
</dbReference>
<keyword evidence="7 13" id="KW-1133">Transmembrane helix</keyword>
<evidence type="ECO:0000256" key="2">
    <source>
        <dbReference type="ARBA" id="ARBA00008892"/>
    </source>
</evidence>
<evidence type="ECO:0000256" key="1">
    <source>
        <dbReference type="ARBA" id="ARBA00004304"/>
    </source>
</evidence>
<geneLocation type="mitochondrion" evidence="14"/>
<keyword evidence="3 12" id="KW-0813">Transport</keyword>
<gene>
    <name evidence="14" type="primary">ATP8</name>
</gene>
<organism evidence="14">
    <name type="scientific">Occidozyga martensii</name>
    <name type="common">round-tongued floating frog</name>
    <dbReference type="NCBI Taxonomy" id="146711"/>
    <lineage>
        <taxon>Eukaryota</taxon>
        <taxon>Metazoa</taxon>
        <taxon>Chordata</taxon>
        <taxon>Craniata</taxon>
        <taxon>Vertebrata</taxon>
        <taxon>Euteleostomi</taxon>
        <taxon>Amphibia</taxon>
        <taxon>Batrachia</taxon>
        <taxon>Anura</taxon>
        <taxon>Neobatrachia</taxon>
        <taxon>Ranoidea</taxon>
        <taxon>Dicroglossidae</taxon>
        <taxon>Occidozyginae</taxon>
        <taxon>Occidozyga</taxon>
    </lineage>
</organism>
<evidence type="ECO:0000256" key="11">
    <source>
        <dbReference type="ARBA" id="ARBA00023310"/>
    </source>
</evidence>
<reference evidence="14" key="1">
    <citation type="submission" date="2009-11" db="EMBL/GenBank/DDBJ databases">
        <title>Complete Nucleotide Sequence and Gene Rearrangement of the Mitochondrial Genome of the Occidozyga martensii.</title>
        <authorList>
            <person name="Li X.Q."/>
            <person name="Wu X.B."/>
        </authorList>
    </citation>
    <scope>NUCLEOTIDE SEQUENCE</scope>
</reference>
<dbReference type="GO" id="GO:0031966">
    <property type="term" value="C:mitochondrial membrane"/>
    <property type="evidence" value="ECO:0007669"/>
    <property type="project" value="UniProtKB-SubCell"/>
</dbReference>
<dbReference type="PANTHER" id="PTHR39937:SF1">
    <property type="entry name" value="ATP SYNTHASE PROTEIN 8"/>
    <property type="match status" value="1"/>
</dbReference>